<accession>A0A0D2FB69</accession>
<reference evidence="1 2" key="1">
    <citation type="submission" date="2015-01" db="EMBL/GenBank/DDBJ databases">
        <title>The Genome Sequence of Rhinocladiella mackenzie CBS 650.93.</title>
        <authorList>
            <consortium name="The Broad Institute Genomics Platform"/>
            <person name="Cuomo C."/>
            <person name="de Hoog S."/>
            <person name="Gorbushina A."/>
            <person name="Stielow B."/>
            <person name="Teixiera M."/>
            <person name="Abouelleil A."/>
            <person name="Chapman S.B."/>
            <person name="Priest M."/>
            <person name="Young S.K."/>
            <person name="Wortman J."/>
            <person name="Nusbaum C."/>
            <person name="Birren B."/>
        </authorList>
    </citation>
    <scope>NUCLEOTIDE SEQUENCE [LARGE SCALE GENOMIC DNA]</scope>
    <source>
        <strain evidence="1 2">CBS 650.93</strain>
    </source>
</reference>
<gene>
    <name evidence="1" type="ORF">Z518_11339</name>
</gene>
<evidence type="ECO:0000313" key="2">
    <source>
        <dbReference type="Proteomes" id="UP000053617"/>
    </source>
</evidence>
<dbReference type="STRING" id="1442369.A0A0D2FB69"/>
<dbReference type="VEuPathDB" id="FungiDB:Z518_11339"/>
<keyword evidence="2" id="KW-1185">Reference proteome</keyword>
<evidence type="ECO:0000313" key="1">
    <source>
        <dbReference type="EMBL" id="KIW99351.1"/>
    </source>
</evidence>
<dbReference type="RefSeq" id="XP_013266488.1">
    <property type="nucleotide sequence ID" value="XM_013411034.1"/>
</dbReference>
<organism evidence="1 2">
    <name type="scientific">Rhinocladiella mackenziei CBS 650.93</name>
    <dbReference type="NCBI Taxonomy" id="1442369"/>
    <lineage>
        <taxon>Eukaryota</taxon>
        <taxon>Fungi</taxon>
        <taxon>Dikarya</taxon>
        <taxon>Ascomycota</taxon>
        <taxon>Pezizomycotina</taxon>
        <taxon>Eurotiomycetes</taxon>
        <taxon>Chaetothyriomycetidae</taxon>
        <taxon>Chaetothyriales</taxon>
        <taxon>Herpotrichiellaceae</taxon>
        <taxon>Rhinocladiella</taxon>
    </lineage>
</organism>
<sequence>MSTSIDQSNDMASTFQNPYLHTIRSGRPDVERHSNPEALLEDDTEWDVKPTLLRQPTQPALKTLVFRRKPLRTDMAIWNASHPVESPAYFAVTTEWKANTPDVRLHGGPDMSGPLLGVAHFRHSRHVKLGLGDPINDPNGVVWEEMKNISKWLTKSKYVFEFTESCNWDVNAADGPRRRHFMWQRTNDPADGVEGIAGKLSLRNYRLTDQDTGQVVAVFLANNLNSVKKKGELRIFEKLGASLEIVVVLTCASISEKMSRD</sequence>
<name>A0A0D2FB69_9EURO</name>
<dbReference type="AlphaFoldDB" id="A0A0D2FB69"/>
<dbReference type="GeneID" id="25299410"/>
<dbReference type="HOGENOM" id="CLU_090702_0_0_1"/>
<dbReference type="OrthoDB" id="3431997at2759"/>
<protein>
    <submittedName>
        <fullName evidence="1">Uncharacterized protein</fullName>
    </submittedName>
</protein>
<proteinExistence type="predicted"/>
<dbReference type="EMBL" id="KN847487">
    <property type="protein sequence ID" value="KIW99351.1"/>
    <property type="molecule type" value="Genomic_DNA"/>
</dbReference>
<dbReference type="Proteomes" id="UP000053617">
    <property type="component" value="Unassembled WGS sequence"/>
</dbReference>